<reference evidence="5 6" key="1">
    <citation type="journal article" date="2016" name="Nat. Commun.">
        <title>Thousands of microbial genomes shed light on interconnected biogeochemical processes in an aquifer system.</title>
        <authorList>
            <person name="Anantharaman K."/>
            <person name="Brown C.T."/>
            <person name="Hug L.A."/>
            <person name="Sharon I."/>
            <person name="Castelle C.J."/>
            <person name="Probst A.J."/>
            <person name="Thomas B.C."/>
            <person name="Singh A."/>
            <person name="Wilkins M.J."/>
            <person name="Karaoz U."/>
            <person name="Brodie E.L."/>
            <person name="Williams K.H."/>
            <person name="Hubbard S.S."/>
            <person name="Banfield J.F."/>
        </authorList>
    </citation>
    <scope>NUCLEOTIDE SEQUENCE [LARGE SCALE GENOMIC DNA]</scope>
</reference>
<organism evidence="5 6">
    <name type="scientific">Candidatus Liptonbacteria bacterium RIFCSPLOWO2_01_FULL_56_20</name>
    <dbReference type="NCBI Taxonomy" id="1798652"/>
    <lineage>
        <taxon>Bacteria</taxon>
        <taxon>Candidatus Liptoniibacteriota</taxon>
    </lineage>
</organism>
<dbReference type="PANTHER" id="PTHR33375:SF1">
    <property type="entry name" value="CHROMOSOME-PARTITIONING PROTEIN PARB-RELATED"/>
    <property type="match status" value="1"/>
</dbReference>
<dbReference type="Pfam" id="PF17762">
    <property type="entry name" value="HTH_ParB"/>
    <property type="match status" value="1"/>
</dbReference>
<dbReference type="Gene3D" id="3.90.1530.30">
    <property type="match status" value="1"/>
</dbReference>
<dbReference type="Proteomes" id="UP000178495">
    <property type="component" value="Unassembled WGS sequence"/>
</dbReference>
<name>A0A1G2CJ82_9BACT</name>
<comment type="similarity">
    <text evidence="1">Belongs to the ParB family.</text>
</comment>
<keyword evidence="3" id="KW-0238">DNA-binding</keyword>
<dbReference type="CDD" id="cd16393">
    <property type="entry name" value="SPO0J_N"/>
    <property type="match status" value="1"/>
</dbReference>
<dbReference type="NCBIfam" id="TIGR00180">
    <property type="entry name" value="parB_part"/>
    <property type="match status" value="1"/>
</dbReference>
<accession>A0A1G2CJ82</accession>
<dbReference type="GO" id="GO:0007059">
    <property type="term" value="P:chromosome segregation"/>
    <property type="evidence" value="ECO:0007669"/>
    <property type="project" value="UniProtKB-KW"/>
</dbReference>
<evidence type="ECO:0000256" key="3">
    <source>
        <dbReference type="ARBA" id="ARBA00023125"/>
    </source>
</evidence>
<keyword evidence="2" id="KW-0159">Chromosome partition</keyword>
<evidence type="ECO:0000259" key="4">
    <source>
        <dbReference type="SMART" id="SM00470"/>
    </source>
</evidence>
<dbReference type="InterPro" id="IPR036086">
    <property type="entry name" value="ParB/Sulfiredoxin_sf"/>
</dbReference>
<dbReference type="FunFam" id="1.10.10.2830:FF:000001">
    <property type="entry name" value="Chromosome partitioning protein ParB"/>
    <property type="match status" value="1"/>
</dbReference>
<evidence type="ECO:0000313" key="6">
    <source>
        <dbReference type="Proteomes" id="UP000178495"/>
    </source>
</evidence>
<protein>
    <recommendedName>
        <fullName evidence="4">ParB-like N-terminal domain-containing protein</fullName>
    </recommendedName>
</protein>
<sequence length="267" mass="30338">MFHIEVEKIQPNPHQPRREFNEESIKELAASIREFGLLQPVVVTKVEREVPTGTEVDYQLISGERRLLAAKMLGLERIPAIIKKVDVAHERLEMAMIENIQRQNLTPIELARALTRLQEEFRMTQREIATRLGKSREVVANTVRLLDLSPPIQDALEKNQITESHGRLLLSITDPKAQEQLFRDLLAQHLTTRELRDRVDGARPRGAIRRKAAGLPPDLLMLQEKLSAELGAPVKIERHGDTGKITISFYSGEELQHIVSRLGGELQ</sequence>
<dbReference type="AlphaFoldDB" id="A0A1G2CJ82"/>
<dbReference type="EMBL" id="MHLC01000010">
    <property type="protein sequence ID" value="OGZ01464.1"/>
    <property type="molecule type" value="Genomic_DNA"/>
</dbReference>
<dbReference type="GO" id="GO:0005694">
    <property type="term" value="C:chromosome"/>
    <property type="evidence" value="ECO:0007669"/>
    <property type="project" value="TreeGrafter"/>
</dbReference>
<dbReference type="SUPFAM" id="SSF110849">
    <property type="entry name" value="ParB/Sulfiredoxin"/>
    <property type="match status" value="1"/>
</dbReference>
<evidence type="ECO:0000313" key="5">
    <source>
        <dbReference type="EMBL" id="OGZ01464.1"/>
    </source>
</evidence>
<evidence type="ECO:0000256" key="2">
    <source>
        <dbReference type="ARBA" id="ARBA00022829"/>
    </source>
</evidence>
<evidence type="ECO:0000256" key="1">
    <source>
        <dbReference type="ARBA" id="ARBA00006295"/>
    </source>
</evidence>
<dbReference type="InterPro" id="IPR003115">
    <property type="entry name" value="ParB_N"/>
</dbReference>
<gene>
    <name evidence="5" type="ORF">A3A43_03420</name>
</gene>
<proteinExistence type="inferred from homology"/>
<dbReference type="Pfam" id="PF23552">
    <property type="entry name" value="ParB_C"/>
    <property type="match status" value="1"/>
</dbReference>
<dbReference type="STRING" id="1798652.A3A43_03420"/>
<comment type="caution">
    <text evidence="5">The sequence shown here is derived from an EMBL/GenBank/DDBJ whole genome shotgun (WGS) entry which is preliminary data.</text>
</comment>
<dbReference type="Pfam" id="PF02195">
    <property type="entry name" value="ParB_N"/>
    <property type="match status" value="1"/>
</dbReference>
<dbReference type="InterPro" id="IPR041468">
    <property type="entry name" value="HTH_ParB/Spo0J"/>
</dbReference>
<dbReference type="FunFam" id="3.90.1530.30:FF:000001">
    <property type="entry name" value="Chromosome partitioning protein ParB"/>
    <property type="match status" value="1"/>
</dbReference>
<dbReference type="PANTHER" id="PTHR33375">
    <property type="entry name" value="CHROMOSOME-PARTITIONING PROTEIN PARB-RELATED"/>
    <property type="match status" value="1"/>
</dbReference>
<dbReference type="InterPro" id="IPR050336">
    <property type="entry name" value="Chromosome_partition/occlusion"/>
</dbReference>
<dbReference type="GO" id="GO:0045881">
    <property type="term" value="P:positive regulation of sporulation resulting in formation of a cellular spore"/>
    <property type="evidence" value="ECO:0007669"/>
    <property type="project" value="TreeGrafter"/>
</dbReference>
<dbReference type="Gene3D" id="1.10.10.2830">
    <property type="match status" value="1"/>
</dbReference>
<dbReference type="SMART" id="SM00470">
    <property type="entry name" value="ParB"/>
    <property type="match status" value="1"/>
</dbReference>
<dbReference type="InterPro" id="IPR004437">
    <property type="entry name" value="ParB/RepB/Spo0J"/>
</dbReference>
<dbReference type="GO" id="GO:0003677">
    <property type="term" value="F:DNA binding"/>
    <property type="evidence" value="ECO:0007669"/>
    <property type="project" value="UniProtKB-KW"/>
</dbReference>
<dbReference type="InterPro" id="IPR057240">
    <property type="entry name" value="ParB_dimer_C"/>
</dbReference>
<feature type="domain" description="ParB-like N-terminal" evidence="4">
    <location>
        <begin position="2"/>
        <end position="100"/>
    </location>
</feature>